<gene>
    <name evidence="1" type="ORF">ACFPFM_22775</name>
</gene>
<protein>
    <submittedName>
        <fullName evidence="1">Uncharacterized protein</fullName>
    </submittedName>
</protein>
<name>A0ABV9Y7H1_9PSEU</name>
<sequence length="95" mass="10314">MIDVLATALTVVALVAAVWSLLLAVFDHPITLRTKPTLGDRLALATRSDPGRLLIVAHALSSTSRSGFDRDRFFVPLAPPVLDLPRPRRTDRGTS</sequence>
<dbReference type="RefSeq" id="WP_344042136.1">
    <property type="nucleotide sequence ID" value="NZ_BAAAKE010000032.1"/>
</dbReference>
<evidence type="ECO:0000313" key="2">
    <source>
        <dbReference type="Proteomes" id="UP001595833"/>
    </source>
</evidence>
<proteinExistence type="predicted"/>
<reference evidence="2" key="1">
    <citation type="journal article" date="2019" name="Int. J. Syst. Evol. Microbiol.">
        <title>The Global Catalogue of Microorganisms (GCM) 10K type strain sequencing project: providing services to taxonomists for standard genome sequencing and annotation.</title>
        <authorList>
            <consortium name="The Broad Institute Genomics Platform"/>
            <consortium name="The Broad Institute Genome Sequencing Center for Infectious Disease"/>
            <person name="Wu L."/>
            <person name="Ma J."/>
        </authorList>
    </citation>
    <scope>NUCLEOTIDE SEQUENCE [LARGE SCALE GENOMIC DNA]</scope>
    <source>
        <strain evidence="2">KCTC 12848</strain>
    </source>
</reference>
<dbReference type="Proteomes" id="UP001595833">
    <property type="component" value="Unassembled WGS sequence"/>
</dbReference>
<dbReference type="EMBL" id="JBHSJB010000022">
    <property type="protein sequence ID" value="MFC5056561.1"/>
    <property type="molecule type" value="Genomic_DNA"/>
</dbReference>
<comment type="caution">
    <text evidence="1">The sequence shown here is derived from an EMBL/GenBank/DDBJ whole genome shotgun (WGS) entry which is preliminary data.</text>
</comment>
<organism evidence="1 2">
    <name type="scientific">Saccharothrix xinjiangensis</name>
    <dbReference type="NCBI Taxonomy" id="204798"/>
    <lineage>
        <taxon>Bacteria</taxon>
        <taxon>Bacillati</taxon>
        <taxon>Actinomycetota</taxon>
        <taxon>Actinomycetes</taxon>
        <taxon>Pseudonocardiales</taxon>
        <taxon>Pseudonocardiaceae</taxon>
        <taxon>Saccharothrix</taxon>
    </lineage>
</organism>
<evidence type="ECO:0000313" key="1">
    <source>
        <dbReference type="EMBL" id="MFC5056561.1"/>
    </source>
</evidence>
<keyword evidence="2" id="KW-1185">Reference proteome</keyword>
<accession>A0ABV9Y7H1</accession>